<accession>A0AAV5P0E2</accession>
<dbReference type="GO" id="GO:0016747">
    <property type="term" value="F:acyltransferase activity, transferring groups other than amino-acyl groups"/>
    <property type="evidence" value="ECO:0007669"/>
    <property type="project" value="InterPro"/>
</dbReference>
<protein>
    <recommendedName>
        <fullName evidence="2">N-acetyltransferase domain-containing protein</fullName>
    </recommendedName>
</protein>
<dbReference type="Proteomes" id="UP001156690">
    <property type="component" value="Unassembled WGS sequence"/>
</dbReference>
<evidence type="ECO:0000256" key="1">
    <source>
        <dbReference type="SAM" id="Phobius"/>
    </source>
</evidence>
<dbReference type="RefSeq" id="WP_126610149.1">
    <property type="nucleotide sequence ID" value="NZ_AP025145.1"/>
</dbReference>
<dbReference type="Gene3D" id="3.40.630.30">
    <property type="match status" value="1"/>
</dbReference>
<organism evidence="3 4">
    <name type="scientific">Vibrio penaeicida</name>
    <dbReference type="NCBI Taxonomy" id="104609"/>
    <lineage>
        <taxon>Bacteria</taxon>
        <taxon>Pseudomonadati</taxon>
        <taxon>Pseudomonadota</taxon>
        <taxon>Gammaproteobacteria</taxon>
        <taxon>Vibrionales</taxon>
        <taxon>Vibrionaceae</taxon>
        <taxon>Vibrio</taxon>
    </lineage>
</organism>
<dbReference type="Pfam" id="PF00583">
    <property type="entry name" value="Acetyltransf_1"/>
    <property type="match status" value="1"/>
</dbReference>
<evidence type="ECO:0000313" key="4">
    <source>
        <dbReference type="Proteomes" id="UP001156690"/>
    </source>
</evidence>
<gene>
    <name evidence="3" type="ORF">GCM10007932_53820</name>
</gene>
<keyword evidence="1" id="KW-1133">Transmembrane helix</keyword>
<dbReference type="EMBL" id="BSNX01000075">
    <property type="protein sequence ID" value="GLQ76019.1"/>
    <property type="molecule type" value="Genomic_DNA"/>
</dbReference>
<comment type="caution">
    <text evidence="3">The sequence shown here is derived from an EMBL/GenBank/DDBJ whole genome shotgun (WGS) entry which is preliminary data.</text>
</comment>
<feature type="transmembrane region" description="Helical" evidence="1">
    <location>
        <begin position="120"/>
        <end position="140"/>
    </location>
</feature>
<feature type="domain" description="N-acetyltransferase" evidence="2">
    <location>
        <begin position="47"/>
        <end position="111"/>
    </location>
</feature>
<dbReference type="SUPFAM" id="SSF55729">
    <property type="entry name" value="Acyl-CoA N-acyltransferases (Nat)"/>
    <property type="match status" value="1"/>
</dbReference>
<dbReference type="InterPro" id="IPR016181">
    <property type="entry name" value="Acyl_CoA_acyltransferase"/>
</dbReference>
<proteinExistence type="predicted"/>
<evidence type="ECO:0000259" key="2">
    <source>
        <dbReference type="Pfam" id="PF00583"/>
    </source>
</evidence>
<dbReference type="AlphaFoldDB" id="A0AAV5P0E2"/>
<keyword evidence="1" id="KW-0812">Transmembrane</keyword>
<dbReference type="InterPro" id="IPR000182">
    <property type="entry name" value="GNAT_dom"/>
</dbReference>
<sequence length="145" mass="16913">MKIEPENFLNKIFDVESKRILNDIKDYTPLKPVIEGFNEEQNVAALSYIVDVFKECFEVGDLKVHIEVESSKLKAYAMYFIFHQTKTIYLHFLWVNSEFRKKGLGKSIVSKFKTMSLIRAFYATLLKLVIMKVVVLGLCLKQIPR</sequence>
<name>A0AAV5P0E2_9VIBR</name>
<keyword evidence="4" id="KW-1185">Reference proteome</keyword>
<evidence type="ECO:0000313" key="3">
    <source>
        <dbReference type="EMBL" id="GLQ76019.1"/>
    </source>
</evidence>
<keyword evidence="1" id="KW-0472">Membrane</keyword>
<reference evidence="4" key="1">
    <citation type="journal article" date="2019" name="Int. J. Syst. Evol. Microbiol.">
        <title>The Global Catalogue of Microorganisms (GCM) 10K type strain sequencing project: providing services to taxonomists for standard genome sequencing and annotation.</title>
        <authorList>
            <consortium name="The Broad Institute Genomics Platform"/>
            <consortium name="The Broad Institute Genome Sequencing Center for Infectious Disease"/>
            <person name="Wu L."/>
            <person name="Ma J."/>
        </authorList>
    </citation>
    <scope>NUCLEOTIDE SEQUENCE [LARGE SCALE GENOMIC DNA]</scope>
    <source>
        <strain evidence="4">NBRC 15640</strain>
    </source>
</reference>